<evidence type="ECO:0000256" key="4">
    <source>
        <dbReference type="ARBA" id="ARBA00022692"/>
    </source>
</evidence>
<evidence type="ECO:0000256" key="1">
    <source>
        <dbReference type="ARBA" id="ARBA00004167"/>
    </source>
</evidence>
<evidence type="ECO:0000259" key="13">
    <source>
        <dbReference type="PROSITE" id="PS50011"/>
    </source>
</evidence>
<dbReference type="Gene3D" id="3.30.200.20">
    <property type="entry name" value="Phosphorylase Kinase, domain 1"/>
    <property type="match status" value="1"/>
</dbReference>
<evidence type="ECO:0000256" key="9">
    <source>
        <dbReference type="ARBA" id="ARBA00023170"/>
    </source>
</evidence>
<feature type="region of interest" description="Disordered" evidence="10">
    <location>
        <begin position="599"/>
        <end position="631"/>
    </location>
</feature>
<organism evidence="14 16">
    <name type="scientific">Punica granatum</name>
    <name type="common">Pomegranate</name>
    <dbReference type="NCBI Taxonomy" id="22663"/>
    <lineage>
        <taxon>Eukaryota</taxon>
        <taxon>Viridiplantae</taxon>
        <taxon>Streptophyta</taxon>
        <taxon>Embryophyta</taxon>
        <taxon>Tracheophyta</taxon>
        <taxon>Spermatophyta</taxon>
        <taxon>Magnoliopsida</taxon>
        <taxon>eudicotyledons</taxon>
        <taxon>Gunneridae</taxon>
        <taxon>Pentapetalae</taxon>
        <taxon>rosids</taxon>
        <taxon>malvids</taxon>
        <taxon>Myrtales</taxon>
        <taxon>Lythraceae</taxon>
        <taxon>Punica</taxon>
    </lineage>
</organism>
<dbReference type="Proteomes" id="UP000197138">
    <property type="component" value="Unassembled WGS sequence"/>
</dbReference>
<feature type="chain" id="PRO_5014071568" description="Protein kinase domain-containing protein" evidence="12">
    <location>
        <begin position="26"/>
        <end position="631"/>
    </location>
</feature>
<dbReference type="Gene3D" id="3.80.10.10">
    <property type="entry name" value="Ribonuclease Inhibitor"/>
    <property type="match status" value="2"/>
</dbReference>
<dbReference type="Gene3D" id="1.10.510.10">
    <property type="entry name" value="Transferase(Phosphotransferase) domain 1"/>
    <property type="match status" value="1"/>
</dbReference>
<dbReference type="GO" id="GO:0005524">
    <property type="term" value="F:ATP binding"/>
    <property type="evidence" value="ECO:0007669"/>
    <property type="project" value="InterPro"/>
</dbReference>
<keyword evidence="7 11" id="KW-1133">Transmembrane helix</keyword>
<accession>A0A218W1T6</accession>
<evidence type="ECO:0000256" key="6">
    <source>
        <dbReference type="ARBA" id="ARBA00022737"/>
    </source>
</evidence>
<evidence type="ECO:0000313" key="14">
    <source>
        <dbReference type="EMBL" id="OWM66797.1"/>
    </source>
</evidence>
<dbReference type="STRING" id="22663.A0A218W1T6"/>
<keyword evidence="17" id="KW-1185">Reference proteome</keyword>
<dbReference type="SUPFAM" id="SSF52058">
    <property type="entry name" value="L domain-like"/>
    <property type="match status" value="1"/>
</dbReference>
<dbReference type="SUPFAM" id="SSF56112">
    <property type="entry name" value="Protein kinase-like (PK-like)"/>
    <property type="match status" value="1"/>
</dbReference>
<dbReference type="InterPro" id="IPR001245">
    <property type="entry name" value="Ser-Thr/Tyr_kinase_cat_dom"/>
</dbReference>
<dbReference type="GO" id="GO:0016020">
    <property type="term" value="C:membrane"/>
    <property type="evidence" value="ECO:0007669"/>
    <property type="project" value="UniProtKB-SubCell"/>
</dbReference>
<evidence type="ECO:0000256" key="10">
    <source>
        <dbReference type="SAM" id="MobiDB-lite"/>
    </source>
</evidence>
<protein>
    <recommendedName>
        <fullName evidence="13">Protein kinase domain-containing protein</fullName>
    </recommendedName>
</protein>
<keyword evidence="3" id="KW-0433">Leucine-rich repeat</keyword>
<keyword evidence="6" id="KW-0677">Repeat</keyword>
<evidence type="ECO:0000313" key="15">
    <source>
        <dbReference type="EMBL" id="PKI55028.1"/>
    </source>
</evidence>
<dbReference type="OrthoDB" id="418615at2759"/>
<reference evidence="16" key="1">
    <citation type="journal article" date="2017" name="Plant J.">
        <title>The pomegranate (Punica granatum L.) genome and the genomics of punicalagin biosynthesis.</title>
        <authorList>
            <person name="Qin G."/>
            <person name="Xu C."/>
            <person name="Ming R."/>
            <person name="Tang H."/>
            <person name="Guyot R."/>
            <person name="Kramer E.M."/>
            <person name="Hu Y."/>
            <person name="Yi X."/>
            <person name="Qi Y."/>
            <person name="Xu X."/>
            <person name="Gao Z."/>
            <person name="Pan H."/>
            <person name="Jian J."/>
            <person name="Tian Y."/>
            <person name="Yue Z."/>
            <person name="Xu Y."/>
        </authorList>
    </citation>
    <scope>NUCLEOTIDE SEQUENCE [LARGE SCALE GENOMIC DNA]</scope>
    <source>
        <strain evidence="16">cv. Dabenzi</strain>
    </source>
</reference>
<evidence type="ECO:0000313" key="17">
    <source>
        <dbReference type="Proteomes" id="UP000233551"/>
    </source>
</evidence>
<keyword evidence="4 11" id="KW-0812">Transmembrane</keyword>
<dbReference type="Proteomes" id="UP000233551">
    <property type="component" value="Unassembled WGS sequence"/>
</dbReference>
<dbReference type="EMBL" id="PGOL01001727">
    <property type="protein sequence ID" value="PKI55028.1"/>
    <property type="molecule type" value="Genomic_DNA"/>
</dbReference>
<dbReference type="InterPro" id="IPR011009">
    <property type="entry name" value="Kinase-like_dom_sf"/>
</dbReference>
<proteinExistence type="predicted"/>
<reference evidence="14" key="2">
    <citation type="submission" date="2017-06" db="EMBL/GenBank/DDBJ databases">
        <title>The pomegranate genome and the genomics of punicalagin biosynthesis.</title>
        <authorList>
            <person name="Xu C."/>
        </authorList>
    </citation>
    <scope>NUCLEOTIDE SEQUENCE [LARGE SCALE GENOMIC DNA]</scope>
    <source>
        <tissue evidence="14">Fresh leaf</tissue>
    </source>
</reference>
<dbReference type="InterPro" id="IPR046959">
    <property type="entry name" value="PRK1-6/SRF4-like"/>
</dbReference>
<dbReference type="Pfam" id="PF07714">
    <property type="entry name" value="PK_Tyr_Ser-Thr"/>
    <property type="match status" value="1"/>
</dbReference>
<dbReference type="Pfam" id="PF08263">
    <property type="entry name" value="LRRNT_2"/>
    <property type="match status" value="1"/>
</dbReference>
<comment type="caution">
    <text evidence="14">The sequence shown here is derived from an EMBL/GenBank/DDBJ whole genome shotgun (WGS) entry which is preliminary data.</text>
</comment>
<gene>
    <name evidence="14" type="ORF">CDL15_Pgr012389</name>
    <name evidence="15" type="ORF">CRG98_024574</name>
</gene>
<dbReference type="AlphaFoldDB" id="A0A218W1T6"/>
<sequence length="631" mass="70792">MACSRLNDWAFLMACLTICFPVVWSNLDESQVLIKFKNSLSDAESALSGWTESTDPCSWVGVRCMKGNVSVLQLESMGLTGTIDMDSLSDLCSLRSLSVVNNSFDGLLPDIKKLVNLKNLYLARNQFSGKISDDAFEGMLTLKVVYLGQNQFTDEIPKSLVKLPRLVNLSLEDNQFKGRIPEFHQMELQMVNVANNQFVGPIPKSLSKMSPSFFAGNKGLCGKPLNACKSNKKLVIMIAIAVILVVALGALIGVYYLKRSKANQAPSKSTFRSSCNDRTLAGVVEGEGEERVVAAKRDNHGKLCFVRTDRAGRFELQKLLRASAELLRSGSFGSSYKAVLQGGPAMVVRRFRHMNNVGKEEFYQHMRRLGALSHPNLLPLVAFYYRKDEKLLLSDFIPNGSLASHLHANRSPTQPGLDWPTRVKIIKGVCKGLSYLYKELSNLTLPHGHLKSSNVLLDHQFNPILSDYALVPVVNKDHAHQCLVAYKSPEFEQRDRTTRKTDVWSLGILILELLTGKFPANYLRQEKVRGNADLATWVSSVVREEWTGEVFDKDMRGTRNREGEMLKLLKIAMCCCEWNPERRWDLREAAEKIAALKERDPDEDFSSYASDDFHSSRAMTDDDFSFSVNHG</sequence>
<evidence type="ECO:0000256" key="5">
    <source>
        <dbReference type="ARBA" id="ARBA00022729"/>
    </source>
</evidence>
<keyword evidence="5 12" id="KW-0732">Signal</keyword>
<evidence type="ECO:0000256" key="11">
    <source>
        <dbReference type="SAM" id="Phobius"/>
    </source>
</evidence>
<dbReference type="PROSITE" id="PS50011">
    <property type="entry name" value="PROTEIN_KINASE_DOM"/>
    <property type="match status" value="1"/>
</dbReference>
<feature type="transmembrane region" description="Helical" evidence="11">
    <location>
        <begin position="234"/>
        <end position="257"/>
    </location>
</feature>
<name>A0A218W1T6_PUNGR</name>
<keyword evidence="9" id="KW-0675">Receptor</keyword>
<keyword evidence="8 11" id="KW-0472">Membrane</keyword>
<evidence type="ECO:0000256" key="3">
    <source>
        <dbReference type="ARBA" id="ARBA00022614"/>
    </source>
</evidence>
<evidence type="ECO:0000256" key="2">
    <source>
        <dbReference type="ARBA" id="ARBA00022553"/>
    </source>
</evidence>
<dbReference type="InterPro" id="IPR032675">
    <property type="entry name" value="LRR_dom_sf"/>
</dbReference>
<dbReference type="GeneID" id="116192427"/>
<dbReference type="FunFam" id="1.10.510.10:FF:000480">
    <property type="entry name" value="Pollen receptor-like kinase 1"/>
    <property type="match status" value="1"/>
</dbReference>
<dbReference type="Pfam" id="PF13855">
    <property type="entry name" value="LRR_8"/>
    <property type="match status" value="1"/>
</dbReference>
<evidence type="ECO:0000256" key="7">
    <source>
        <dbReference type="ARBA" id="ARBA00022989"/>
    </source>
</evidence>
<dbReference type="FunFam" id="3.80.10.10:FF:000400">
    <property type="entry name" value="Nuclear pore complex protein NUP107"/>
    <property type="match status" value="1"/>
</dbReference>
<dbReference type="PANTHER" id="PTHR48007:SF67">
    <property type="entry name" value="POLLEN RECEPTOR-LIKE KINASE 1"/>
    <property type="match status" value="1"/>
</dbReference>
<evidence type="ECO:0000256" key="8">
    <source>
        <dbReference type="ARBA" id="ARBA00023136"/>
    </source>
</evidence>
<evidence type="ECO:0000256" key="12">
    <source>
        <dbReference type="SAM" id="SignalP"/>
    </source>
</evidence>
<dbReference type="InterPro" id="IPR013210">
    <property type="entry name" value="LRR_N_plant-typ"/>
</dbReference>
<dbReference type="InterPro" id="IPR000719">
    <property type="entry name" value="Prot_kinase_dom"/>
</dbReference>
<evidence type="ECO:0000313" key="16">
    <source>
        <dbReference type="Proteomes" id="UP000197138"/>
    </source>
</evidence>
<comment type="subcellular location">
    <subcellularLocation>
        <location evidence="1">Membrane</location>
        <topology evidence="1">Single-pass membrane protein</topology>
    </subcellularLocation>
</comment>
<feature type="domain" description="Protein kinase" evidence="13">
    <location>
        <begin position="321"/>
        <end position="596"/>
    </location>
</feature>
<dbReference type="PANTHER" id="PTHR48007">
    <property type="entry name" value="LEUCINE-RICH REPEAT RECEPTOR-LIKE PROTEIN KINASE PXC1"/>
    <property type="match status" value="1"/>
</dbReference>
<keyword evidence="2" id="KW-0597">Phosphoprotein</keyword>
<dbReference type="InterPro" id="IPR001611">
    <property type="entry name" value="Leu-rich_rpt"/>
</dbReference>
<feature type="signal peptide" evidence="12">
    <location>
        <begin position="1"/>
        <end position="25"/>
    </location>
</feature>
<dbReference type="GO" id="GO:0004672">
    <property type="term" value="F:protein kinase activity"/>
    <property type="evidence" value="ECO:0007669"/>
    <property type="project" value="InterPro"/>
</dbReference>
<dbReference type="EMBL" id="MTKT01005532">
    <property type="protein sequence ID" value="OWM66797.1"/>
    <property type="molecule type" value="Genomic_DNA"/>
</dbReference>
<reference evidence="15 17" key="3">
    <citation type="submission" date="2017-11" db="EMBL/GenBank/DDBJ databases">
        <title>De-novo sequencing of pomegranate (Punica granatum L.) genome.</title>
        <authorList>
            <person name="Akparov Z."/>
            <person name="Amiraslanov A."/>
            <person name="Hajiyeva S."/>
            <person name="Abbasov M."/>
            <person name="Kaur K."/>
            <person name="Hamwieh A."/>
            <person name="Solovyev V."/>
            <person name="Salamov A."/>
            <person name="Braich B."/>
            <person name="Kosarev P."/>
            <person name="Mahmoud A."/>
            <person name="Hajiyev E."/>
            <person name="Babayeva S."/>
            <person name="Izzatullayeva V."/>
            <person name="Mammadov A."/>
            <person name="Mammadov A."/>
            <person name="Sharifova S."/>
            <person name="Ojaghi J."/>
            <person name="Eynullazada K."/>
            <person name="Bayramov B."/>
            <person name="Abdulazimova A."/>
            <person name="Shahmuradov I."/>
        </authorList>
    </citation>
    <scope>NUCLEOTIDE SEQUENCE [LARGE SCALE GENOMIC DNA]</scope>
    <source>
        <strain evidence="15">AG2017</strain>
        <strain evidence="17">cv. AG2017</strain>
        <tissue evidence="15">Leaf</tissue>
    </source>
</reference>